<organism evidence="10">
    <name type="scientific">Candidatus Aramenus sulfurataquae</name>
    <dbReference type="NCBI Taxonomy" id="1326980"/>
    <lineage>
        <taxon>Archaea</taxon>
        <taxon>Thermoproteota</taxon>
        <taxon>Thermoprotei</taxon>
        <taxon>Sulfolobales</taxon>
        <taxon>Sulfolobaceae</taxon>
        <taxon>Candidatus Aramenus</taxon>
    </lineage>
</organism>
<keyword evidence="3" id="KW-0479">Metal-binding</keyword>
<proteinExistence type="predicted"/>
<evidence type="ECO:0000256" key="3">
    <source>
        <dbReference type="ARBA" id="ARBA00022723"/>
    </source>
</evidence>
<evidence type="ECO:0000256" key="6">
    <source>
        <dbReference type="ARBA" id="ARBA00022837"/>
    </source>
</evidence>
<keyword evidence="8" id="KW-1133">Transmembrane helix</keyword>
<dbReference type="GO" id="GO:0008240">
    <property type="term" value="F:tripeptidyl-peptidase activity"/>
    <property type="evidence" value="ECO:0007669"/>
    <property type="project" value="TreeGrafter"/>
</dbReference>
<accession>A0AAE3K2N1</accession>
<evidence type="ECO:0000256" key="7">
    <source>
        <dbReference type="ARBA" id="ARBA00023145"/>
    </source>
</evidence>
<evidence type="ECO:0000259" key="9">
    <source>
        <dbReference type="PROSITE" id="PS51695"/>
    </source>
</evidence>
<name>A0AAE3K2N1_9CREN</name>
<dbReference type="InterPro" id="IPR015366">
    <property type="entry name" value="S53_propep"/>
</dbReference>
<dbReference type="SUPFAM" id="SSF54897">
    <property type="entry name" value="Protease propeptides/inhibitors"/>
    <property type="match status" value="1"/>
</dbReference>
<dbReference type="EMBL" id="JZWS02000038">
    <property type="protein sequence ID" value="MCL7344781.1"/>
    <property type="molecule type" value="Genomic_DNA"/>
</dbReference>
<dbReference type="SUPFAM" id="SSF52743">
    <property type="entry name" value="Subtilisin-like"/>
    <property type="match status" value="1"/>
</dbReference>
<dbReference type="InterPro" id="IPR036852">
    <property type="entry name" value="Peptidase_S8/S53_dom_sf"/>
</dbReference>
<evidence type="ECO:0000313" key="10">
    <source>
        <dbReference type="EMBL" id="MCL7344781.1"/>
    </source>
</evidence>
<evidence type="ECO:0000256" key="1">
    <source>
        <dbReference type="ARBA" id="ARBA00001913"/>
    </source>
</evidence>
<dbReference type="PROSITE" id="PS51695">
    <property type="entry name" value="SEDOLISIN"/>
    <property type="match status" value="1"/>
</dbReference>
<gene>
    <name evidence="10" type="ORF">TQ35_009450</name>
</gene>
<dbReference type="SMART" id="SM00944">
    <property type="entry name" value="Pro-kuma_activ"/>
    <property type="match status" value="1"/>
</dbReference>
<keyword evidence="8" id="KW-0812">Transmembrane</keyword>
<sequence>MGLSSQVQYVGPQLLGNEIGPLSPSGQLCIEVFVPPKDMNELYLVAQEVANHQIKPLSNSQLISMFGQQQKVDEIAQALEQEGFQVVYESPFSLIAQAPAGTVERLFSTQLYLFNNSGETYYKPVATPKVPEFLKGVVIGGLTNFTLIRPQHIVVGKVENGALIPTSLQGLPTFQFSALYYTPKDFQGAYNVTGNKPGYNVTVAVVDAYGDPEIYQDLKAFDKMFGLPPINLTVIPVGPYHPIYGILTGWATETALDVEMVHTMAPYAKVDLVVASNNGPALFEAIDLIVSEDLAQVVSMSWGAPENLYSASGFYAVVDGVPIPNYPYLDYYFMLGAAEGISFFAASGDEGAYGGTLTTYGGVIFPSSSPFVTAVGGTSLYVNVTSGYLSSYNSTATYGYETAWSVSPWYAGIGTSTVSSTGGYSTFFPAPWYQIPITHSKFRTTPDVAADANPYTGGVIIVDGQEEVIGGTSMAAPLWSGAIADVDSYLGKSLGLVNPLLYGIYVNKTLYSEAFHPVTFGYNGKYSANSSYNLVTGLGSPNVGGLEEAISYMLSHVKHLDISVSTFEPGVTYPWYIYGSTFTVVAYISTQGGRIVTNGSFNAYIYTLDGFLAEVPLTFNGTYWVGNFTISPGDPPNVWSIVVNGTAYNETGVGAADVDVGESINILTPVGDFLPIDEPITVEACIYYPNGTPVTSQTFTAYFIQNGMSYANVTLLPTTTPGLYKGVTAFLPPTPQGTYILVINNTYGSAYTYDYVGGVIEGLVFTPINDGLPSADPGQNITIFGLAEGSNGLGIFTSNMTAYIYNPDGRLVASVPMVPAPDVPQFGIIDAFLFHEANFTIPSNFTPGFYTVVIEANVPTSVGTEVANFTTSFYVGSSTLTAEVRGVTTAYEGQNLVVTANITYPNGTEVKYGEFSLTLLPSQFSFASLIVEVDTYVPMQYDSKLNEWVGVFIVPSVLNDYTGYSYFYEGANPYELSGPWNLVITGVSAGGHNVYYSTFLNVMPYTYLGNLVVNAKNISAVPLMAFNGTTYFLDNVYVNSLKVSGVGGIVLEDSIVGELDAYNSTVVVENSKVIQVNAVDSNLTFIQDTLGGKNVALSLTSSTAKLISSVIEDSSYAFNISNSVVTQEGVSEVNVVNESTLPEPTVTYVSPVNVTTATSTVTVNITGEKLKVTSVKVDGSPVSYFISTTSGGVSVSVPFNASKLPDGLYTIEVTVSDGLSYTLYANFYNSYHEVVTSGQISSLHGSLISVGTDSYVGIGIASVGLIIGIVALILSLRKR</sequence>
<keyword evidence="2 10" id="KW-0645">Protease</keyword>
<reference evidence="10" key="1">
    <citation type="submission" date="2022-05" db="EMBL/GenBank/DDBJ databases">
        <title>Metagenome Sequencing of an Archaeal-Dominated Microbial Community from a Hot Spring at the Los Azufres Geothermal Field, Mexico.</title>
        <authorList>
            <person name="Marin-Paredes R."/>
            <person name="Martinez-Romero E."/>
            <person name="Servin-Garciduenas L.E."/>
        </authorList>
    </citation>
    <scope>NUCLEOTIDE SEQUENCE</scope>
    <source>
        <strain evidence="10">AZ1-454</strain>
    </source>
</reference>
<comment type="caution">
    <text evidence="10">The sequence shown here is derived from an EMBL/GenBank/DDBJ whole genome shotgun (WGS) entry which is preliminary data.</text>
</comment>
<evidence type="ECO:0000256" key="2">
    <source>
        <dbReference type="ARBA" id="ARBA00022670"/>
    </source>
</evidence>
<evidence type="ECO:0000256" key="4">
    <source>
        <dbReference type="ARBA" id="ARBA00022801"/>
    </source>
</evidence>
<dbReference type="Pfam" id="PF09286">
    <property type="entry name" value="Pro-kuma_activ"/>
    <property type="match status" value="1"/>
</dbReference>
<dbReference type="PIRSF" id="PIRSF032623">
    <property type="entry name" value="Peptidase_SSO2181_prd"/>
    <property type="match status" value="1"/>
</dbReference>
<dbReference type="GO" id="GO:0004252">
    <property type="term" value="F:serine-type endopeptidase activity"/>
    <property type="evidence" value="ECO:0007669"/>
    <property type="project" value="InterPro"/>
</dbReference>
<keyword evidence="6" id="KW-0106">Calcium</keyword>
<dbReference type="InterPro" id="IPR050819">
    <property type="entry name" value="Tripeptidyl-peptidase_I"/>
</dbReference>
<dbReference type="Pfam" id="PF00082">
    <property type="entry name" value="Peptidase_S8"/>
    <property type="match status" value="1"/>
</dbReference>
<keyword evidence="4" id="KW-0378">Hydrolase</keyword>
<protein>
    <submittedName>
        <fullName evidence="10">Protease pro-enzyme activation domain-containing protein</fullName>
    </submittedName>
</protein>
<dbReference type="InterPro" id="IPR000209">
    <property type="entry name" value="Peptidase_S8/S53_dom"/>
</dbReference>
<keyword evidence="7" id="KW-0865">Zymogen</keyword>
<keyword evidence="5" id="KW-0720">Serine protease</keyword>
<dbReference type="AlphaFoldDB" id="A0AAE3K2N1"/>
<feature type="transmembrane region" description="Helical" evidence="8">
    <location>
        <begin position="1255"/>
        <end position="1276"/>
    </location>
</feature>
<keyword evidence="8" id="KW-0472">Membrane</keyword>
<dbReference type="PANTHER" id="PTHR14218:SF15">
    <property type="entry name" value="TRIPEPTIDYL-PEPTIDASE 1"/>
    <property type="match status" value="1"/>
</dbReference>
<evidence type="ECO:0000256" key="5">
    <source>
        <dbReference type="ARBA" id="ARBA00022825"/>
    </source>
</evidence>
<dbReference type="InterPro" id="IPR030400">
    <property type="entry name" value="Sedolisin_dom"/>
</dbReference>
<feature type="domain" description="Peptidase S53" evidence="9">
    <location>
        <begin position="180"/>
        <end position="553"/>
    </location>
</feature>
<dbReference type="PROSITE" id="PS00138">
    <property type="entry name" value="SUBTILASE_SER"/>
    <property type="match status" value="1"/>
</dbReference>
<dbReference type="GO" id="GO:0046872">
    <property type="term" value="F:metal ion binding"/>
    <property type="evidence" value="ECO:0007669"/>
    <property type="project" value="UniProtKB-KW"/>
</dbReference>
<dbReference type="InterPro" id="IPR017001">
    <property type="entry name" value="Pept_S53_physarolisin-II_arc"/>
</dbReference>
<dbReference type="Gene3D" id="3.40.50.200">
    <property type="entry name" value="Peptidase S8/S53 domain"/>
    <property type="match status" value="1"/>
</dbReference>
<comment type="cofactor">
    <cofactor evidence="1">
        <name>Ca(2+)</name>
        <dbReference type="ChEBI" id="CHEBI:29108"/>
    </cofactor>
</comment>
<dbReference type="CDD" id="cd11377">
    <property type="entry name" value="Pro-peptidase_S53"/>
    <property type="match status" value="1"/>
</dbReference>
<dbReference type="GO" id="GO:0006508">
    <property type="term" value="P:proteolysis"/>
    <property type="evidence" value="ECO:0007669"/>
    <property type="project" value="UniProtKB-KW"/>
</dbReference>
<dbReference type="InterPro" id="IPR023828">
    <property type="entry name" value="Peptidase_S8_Ser-AS"/>
</dbReference>
<dbReference type="CDD" id="cd04056">
    <property type="entry name" value="Peptidases_S53"/>
    <property type="match status" value="1"/>
</dbReference>
<dbReference type="PANTHER" id="PTHR14218">
    <property type="entry name" value="PROTEASE S8 TRIPEPTIDYL PEPTIDASE I CLN2"/>
    <property type="match status" value="1"/>
</dbReference>
<evidence type="ECO:0000256" key="8">
    <source>
        <dbReference type="SAM" id="Phobius"/>
    </source>
</evidence>